<dbReference type="Gene3D" id="3.30.70.1730">
    <property type="match status" value="1"/>
</dbReference>
<dbReference type="EMBL" id="MELK01000027">
    <property type="protein sequence ID" value="OFW58065.1"/>
    <property type="molecule type" value="Genomic_DNA"/>
</dbReference>
<dbReference type="InterPro" id="IPR043141">
    <property type="entry name" value="Ribosomal_uL10-like_sf"/>
</dbReference>
<evidence type="ECO:0000256" key="1">
    <source>
        <dbReference type="ARBA" id="ARBA00008889"/>
    </source>
</evidence>
<proteinExistence type="inferred from homology"/>
<keyword evidence="2 5" id="KW-0689">Ribosomal protein</keyword>
<comment type="caution">
    <text evidence="6">The sequence shown here is derived from an EMBL/GenBank/DDBJ whole genome shotgun (WGS) entry which is preliminary data.</text>
</comment>
<dbReference type="STRING" id="1797197.A2Y75_11925"/>
<evidence type="ECO:0000256" key="2">
    <source>
        <dbReference type="ARBA" id="ARBA00022980"/>
    </source>
</evidence>
<dbReference type="CDD" id="cd05797">
    <property type="entry name" value="Ribosomal_L10"/>
    <property type="match status" value="1"/>
</dbReference>
<evidence type="ECO:0000256" key="4">
    <source>
        <dbReference type="ARBA" id="ARBA00035202"/>
    </source>
</evidence>
<evidence type="ECO:0000256" key="5">
    <source>
        <dbReference type="HAMAP-Rule" id="MF_00362"/>
    </source>
</evidence>
<dbReference type="GO" id="GO:0006412">
    <property type="term" value="P:translation"/>
    <property type="evidence" value="ECO:0007669"/>
    <property type="project" value="UniProtKB-UniRule"/>
</dbReference>
<dbReference type="HAMAP" id="MF_00362">
    <property type="entry name" value="Ribosomal_uL10"/>
    <property type="match status" value="1"/>
</dbReference>
<dbReference type="Proteomes" id="UP000177876">
    <property type="component" value="Unassembled WGS sequence"/>
</dbReference>
<dbReference type="Pfam" id="PF00466">
    <property type="entry name" value="Ribosomal_L10"/>
    <property type="match status" value="1"/>
</dbReference>
<comment type="function">
    <text evidence="5">Forms part of the ribosomal stalk, playing a central role in the interaction of the ribosome with GTP-bound translation factors.</text>
</comment>
<dbReference type="Gene3D" id="6.10.250.290">
    <property type="match status" value="1"/>
</dbReference>
<dbReference type="InterPro" id="IPR047865">
    <property type="entry name" value="Ribosomal_uL10_bac_type"/>
</dbReference>
<dbReference type="NCBIfam" id="NF000955">
    <property type="entry name" value="PRK00099.1-1"/>
    <property type="match status" value="1"/>
</dbReference>
<dbReference type="AlphaFoldDB" id="A0A1F2WMH3"/>
<keyword evidence="5" id="KW-0699">rRNA-binding</keyword>
<sequence length="174" mass="18813">MARPEKVAKMENIRASFLNNSVVFLTDFAGLSVEEISNLRSSLKEKGADYKVLKNTLTLLAIKDTDYEALSRFIVGPVAAAFTSGDAMAIAKELVAYARQNPKLKLKAGYMEGRVLDANAVKSVATLPPREVLLAKVMGSMRSPIYSLHSVLSGPYRKLTYALASIADAKSQAA</sequence>
<evidence type="ECO:0000313" key="7">
    <source>
        <dbReference type="Proteomes" id="UP000177876"/>
    </source>
</evidence>
<keyword evidence="3 5" id="KW-0687">Ribonucleoprotein</keyword>
<dbReference type="GO" id="GO:0005840">
    <property type="term" value="C:ribosome"/>
    <property type="evidence" value="ECO:0007669"/>
    <property type="project" value="UniProtKB-KW"/>
</dbReference>
<dbReference type="InterPro" id="IPR022973">
    <property type="entry name" value="Ribosomal_uL10_bac"/>
</dbReference>
<keyword evidence="5" id="KW-0694">RNA-binding</keyword>
<protein>
    <recommendedName>
        <fullName evidence="4 5">Large ribosomal subunit protein uL10</fullName>
    </recommendedName>
</protein>
<evidence type="ECO:0000313" key="6">
    <source>
        <dbReference type="EMBL" id="OFW58065.1"/>
    </source>
</evidence>
<dbReference type="PANTHER" id="PTHR11560">
    <property type="entry name" value="39S RIBOSOMAL PROTEIN L10, MITOCHONDRIAL"/>
    <property type="match status" value="1"/>
</dbReference>
<comment type="similarity">
    <text evidence="1 5">Belongs to the universal ribosomal protein uL10 family.</text>
</comment>
<dbReference type="GO" id="GO:0070180">
    <property type="term" value="F:large ribosomal subunit rRNA binding"/>
    <property type="evidence" value="ECO:0007669"/>
    <property type="project" value="UniProtKB-UniRule"/>
</dbReference>
<comment type="subunit">
    <text evidence="5">Part of the ribosomal stalk of the 50S ribosomal subunit. The N-terminus interacts with L11 and the large rRNA to form the base of the stalk. The C-terminus forms an elongated spine to which L12 dimers bind in a sequential fashion forming a multimeric L10(L12)X complex.</text>
</comment>
<reference evidence="6 7" key="1">
    <citation type="journal article" date="2016" name="Nat. Commun.">
        <title>Thousands of microbial genomes shed light on interconnected biogeochemical processes in an aquifer system.</title>
        <authorList>
            <person name="Anantharaman K."/>
            <person name="Brown C.T."/>
            <person name="Hug L.A."/>
            <person name="Sharon I."/>
            <person name="Castelle C.J."/>
            <person name="Probst A.J."/>
            <person name="Thomas B.C."/>
            <person name="Singh A."/>
            <person name="Wilkins M.J."/>
            <person name="Karaoz U."/>
            <person name="Brodie E.L."/>
            <person name="Williams K.H."/>
            <person name="Hubbard S.S."/>
            <person name="Banfield J.F."/>
        </authorList>
    </citation>
    <scope>NUCLEOTIDE SEQUENCE [LARGE SCALE GENOMIC DNA]</scope>
</reference>
<name>A0A1F2WMH3_9ACTN</name>
<evidence type="ECO:0000256" key="3">
    <source>
        <dbReference type="ARBA" id="ARBA00023274"/>
    </source>
</evidence>
<gene>
    <name evidence="5" type="primary">rplJ</name>
    <name evidence="6" type="ORF">A2Y75_11925</name>
</gene>
<dbReference type="SUPFAM" id="SSF160369">
    <property type="entry name" value="Ribosomal protein L10-like"/>
    <property type="match status" value="1"/>
</dbReference>
<dbReference type="InterPro" id="IPR001790">
    <property type="entry name" value="Ribosomal_uL10"/>
</dbReference>
<accession>A0A1F2WMH3</accession>
<organism evidence="6 7">
    <name type="scientific">Candidatus Solincola sediminis</name>
    <dbReference type="NCBI Taxonomy" id="1797199"/>
    <lineage>
        <taxon>Bacteria</taxon>
        <taxon>Bacillati</taxon>
        <taxon>Actinomycetota</taxon>
        <taxon>Candidatus Geothermincolia</taxon>
        <taxon>Candidatus Geothermincolales</taxon>
        <taxon>Candidatus Geothermincolaceae</taxon>
        <taxon>Candidatus Solincola</taxon>
    </lineage>
</organism>
<dbReference type="GO" id="GO:1990904">
    <property type="term" value="C:ribonucleoprotein complex"/>
    <property type="evidence" value="ECO:0007669"/>
    <property type="project" value="UniProtKB-KW"/>
</dbReference>